<accession>A0ABY4CCP0</accession>
<reference evidence="1" key="1">
    <citation type="submission" date="2022-03" db="EMBL/GenBank/DDBJ databases">
        <title>Genome Identification and Characterization of new species Bdellovibrio reynosense LBG001 sp. nov. from a Mexico soil sample.</title>
        <authorList>
            <person name="Camilli A."/>
            <person name="Ajao Y."/>
            <person name="Guo X."/>
        </authorList>
    </citation>
    <scope>NUCLEOTIDE SEQUENCE</scope>
    <source>
        <strain evidence="1">LBG001</strain>
    </source>
</reference>
<dbReference type="EMBL" id="CP093442">
    <property type="protein sequence ID" value="UOF02670.1"/>
    <property type="molecule type" value="Genomic_DNA"/>
</dbReference>
<organism evidence="1 2">
    <name type="scientific">Bdellovibrio reynosensis</name>
    <dbReference type="NCBI Taxonomy" id="2835041"/>
    <lineage>
        <taxon>Bacteria</taxon>
        <taxon>Pseudomonadati</taxon>
        <taxon>Bdellovibrionota</taxon>
        <taxon>Bdellovibrionia</taxon>
        <taxon>Bdellovibrionales</taxon>
        <taxon>Pseudobdellovibrionaceae</taxon>
        <taxon>Bdellovibrio</taxon>
    </lineage>
</organism>
<evidence type="ECO:0000313" key="2">
    <source>
        <dbReference type="Proteomes" id="UP000830116"/>
    </source>
</evidence>
<dbReference type="RefSeq" id="WP_243540418.1">
    <property type="nucleotide sequence ID" value="NZ_CP093442.1"/>
</dbReference>
<protein>
    <submittedName>
        <fullName evidence="1">Uncharacterized protein</fullName>
    </submittedName>
</protein>
<name>A0ABY4CCP0_9BACT</name>
<sequence length="574" mass="65416">MKFFSLLTFVLLFGFCAWGYNCKELYVKGHADPRFPAGLDCKLEKKFDVSGVPVHIYQYTKDFPQHPEDLQFAYRATQVFHDVYNTIVRVNPELYPRLRFTGLNFILTDHPPEDTEIAKVQIGHAQEGELCPIIVYAANLRKESPDYQKQELAHEIFHCVQDLVWQEKMNVPKAIRSWWSEGTAVWFSNLVYPSNNQESYWNASYSFDDNLVEQKEPYAAYLFFQSVSQSWLGLQGVISLIKDMPISGTSDDQAKAVLDTPSMNLLWHTFAEEITSSRILDFNGKHIVTSVIGEPEEEDIEEGEDVLEWDLAPLTMQVTELKVPAQSITYIENLTESYNNPISFRNSGAGMWGQLFPNWPYAIDTSCKKNTHFVNMLSSYAGQNDSGVPENFKVRIKSQKTECKCIDAEQFDPCLYGNYKIDPKSIDNMFRRIFQDKKFTVVQSSGGYDLMITGTQRFNFTQTGFTAAVILHDDDHGDIKASVSLDGTTDAIAKHPKKGELCFSDIGDEYNIKIRVEFPQGVAESEQPYSHFQDLAAEGPMKYTCNSNELTLLRPLPTGEDGATEWIPIVFKRK</sequence>
<dbReference type="Proteomes" id="UP000830116">
    <property type="component" value="Chromosome"/>
</dbReference>
<evidence type="ECO:0000313" key="1">
    <source>
        <dbReference type="EMBL" id="UOF02670.1"/>
    </source>
</evidence>
<proteinExistence type="predicted"/>
<gene>
    <name evidence="1" type="ORF">MNR06_06870</name>
</gene>
<keyword evidence="2" id="KW-1185">Reference proteome</keyword>